<dbReference type="Proteomes" id="UP001330434">
    <property type="component" value="Chromosome"/>
</dbReference>
<accession>A0ABZ2C5A5</accession>
<protein>
    <submittedName>
        <fullName evidence="1">Uncharacterized protein</fullName>
    </submittedName>
</protein>
<keyword evidence="2" id="KW-1185">Reference proteome</keyword>
<dbReference type="EMBL" id="CP133270">
    <property type="protein sequence ID" value="WVX67286.1"/>
    <property type="molecule type" value="Genomic_DNA"/>
</dbReference>
<evidence type="ECO:0000313" key="1">
    <source>
        <dbReference type="EMBL" id="WVX67286.1"/>
    </source>
</evidence>
<dbReference type="RefSeq" id="WP_331256058.1">
    <property type="nucleotide sequence ID" value="NZ_CP133270.1"/>
</dbReference>
<sequence length="200" mass="23228">MRILISSLALSVPFFLSQPLDAMFNKKFLKEENITSSKVLNKKKHSWEDIQKSFLPGENDDDICHKIALLVSDENQTVAELETLISNIFKETKFHRVAQTALTNVKHQHSMKTNDNSIVQDYSCSLIHRLRATGFQARVHLSGYESFGWLLANKDEKFEEHHVTLAEQLFSTIIFLPEYDHYQDIIKDTLEEKKKLFSQK</sequence>
<name>A0ABZ2C5A5_9PROT</name>
<gene>
    <name evidence="1" type="ORF">Bealeia1_01485</name>
</gene>
<reference evidence="1 2" key="1">
    <citation type="journal article" date="2024" name="Environ. Microbiol.">
        <title>Novel evolutionary insights on the interactions of the Holosporales (Alphaproteobacteria) with eukaryotic hosts from comparative genomics.</title>
        <authorList>
            <person name="Giovannini M."/>
            <person name="Petroni G."/>
            <person name="Castelli M."/>
        </authorList>
    </citation>
    <scope>NUCLEOTIDE SEQUENCE [LARGE SCALE GENOMIC DNA]</scope>
    <source>
        <strain evidence="1 2">US_Bl 15I1</strain>
    </source>
</reference>
<proteinExistence type="predicted"/>
<organism evidence="1 2">
    <name type="scientific">Candidatus Bealeia paramacronuclearis</name>
    <dbReference type="NCBI Taxonomy" id="1921001"/>
    <lineage>
        <taxon>Bacteria</taxon>
        <taxon>Pseudomonadati</taxon>
        <taxon>Pseudomonadota</taxon>
        <taxon>Alphaproteobacteria</taxon>
        <taxon>Holosporales</taxon>
        <taxon>Holosporaceae</taxon>
        <taxon>Candidatus Bealeia</taxon>
    </lineage>
</organism>
<evidence type="ECO:0000313" key="2">
    <source>
        <dbReference type="Proteomes" id="UP001330434"/>
    </source>
</evidence>